<organism evidence="2 3">
    <name type="scientific">Ectothiorhodosinus mongolicus</name>
    <dbReference type="NCBI Taxonomy" id="233100"/>
    <lineage>
        <taxon>Bacteria</taxon>
        <taxon>Pseudomonadati</taxon>
        <taxon>Pseudomonadota</taxon>
        <taxon>Gammaproteobacteria</taxon>
        <taxon>Chromatiales</taxon>
        <taxon>Ectothiorhodospiraceae</taxon>
        <taxon>Ectothiorhodosinus</taxon>
    </lineage>
</organism>
<evidence type="ECO:0000313" key="3">
    <source>
        <dbReference type="Proteomes" id="UP000223759"/>
    </source>
</evidence>
<dbReference type="InterPro" id="IPR036291">
    <property type="entry name" value="NAD(P)-bd_dom_sf"/>
</dbReference>
<dbReference type="Gene3D" id="3.40.50.720">
    <property type="entry name" value="NAD(P)-binding Rossmann-like Domain"/>
    <property type="match status" value="1"/>
</dbReference>
<dbReference type="EMBL" id="FTPK01000002">
    <property type="protein sequence ID" value="SIT69546.1"/>
    <property type="molecule type" value="Genomic_DNA"/>
</dbReference>
<name>A0A1R3W115_9GAMM</name>
<keyword evidence="3" id="KW-1185">Reference proteome</keyword>
<sequence length="297" mass="32072">MAYVKPVLIIGCGYVGKRVARRLLAKGRQVTAAVRSEERVSELESDGITTRQIDLDSGQGLDQLPLSGAQILHSAPPPATGETDPRTDRLLSVCRKHPPANIVYISTTGVYGDRGGDSVDELTEPAPLSDRGKRRRYAELALLAFMQETGVPVTIIRAPGIYGPGRLPIARINAAEPVVNEQEAGPGNRIHADDLASICVAAMEHGPAGRIYNAGDGDHRSMTAFVMTTAELAGLPKPPEISLAEAEKRLSPGMMSFIRESRVVRADRVLVELDLNLRYPRMEQGIQASLAEQADHK</sequence>
<dbReference type="Pfam" id="PF01370">
    <property type="entry name" value="Epimerase"/>
    <property type="match status" value="1"/>
</dbReference>
<protein>
    <submittedName>
        <fullName evidence="2">Nucleoside-diphosphate-sugar epimerase</fullName>
    </submittedName>
</protein>
<dbReference type="AlphaFoldDB" id="A0A1R3W115"/>
<gene>
    <name evidence="2" type="ORF">SAMN05216526_1108</name>
</gene>
<dbReference type="PANTHER" id="PTHR48079">
    <property type="entry name" value="PROTEIN YEEZ"/>
    <property type="match status" value="1"/>
</dbReference>
<dbReference type="SUPFAM" id="SSF51735">
    <property type="entry name" value="NAD(P)-binding Rossmann-fold domains"/>
    <property type="match status" value="1"/>
</dbReference>
<feature type="domain" description="NAD-dependent epimerase/dehydratase" evidence="1">
    <location>
        <begin position="7"/>
        <end position="215"/>
    </location>
</feature>
<dbReference type="PANTHER" id="PTHR48079:SF6">
    <property type="entry name" value="NAD(P)-BINDING DOMAIN-CONTAINING PROTEIN-RELATED"/>
    <property type="match status" value="1"/>
</dbReference>
<dbReference type="InterPro" id="IPR051783">
    <property type="entry name" value="NAD(P)-dependent_oxidoreduct"/>
</dbReference>
<evidence type="ECO:0000313" key="2">
    <source>
        <dbReference type="EMBL" id="SIT69546.1"/>
    </source>
</evidence>
<evidence type="ECO:0000259" key="1">
    <source>
        <dbReference type="Pfam" id="PF01370"/>
    </source>
</evidence>
<dbReference type="STRING" id="233100.SAMN05216526_1108"/>
<accession>A0A1R3W115</accession>
<dbReference type="GO" id="GO:0004029">
    <property type="term" value="F:aldehyde dehydrogenase (NAD+) activity"/>
    <property type="evidence" value="ECO:0007669"/>
    <property type="project" value="TreeGrafter"/>
</dbReference>
<reference evidence="2 3" key="1">
    <citation type="submission" date="2017-01" db="EMBL/GenBank/DDBJ databases">
        <authorList>
            <person name="Mah S.A."/>
            <person name="Swanson W.J."/>
            <person name="Moy G.W."/>
            <person name="Vacquier V.D."/>
        </authorList>
    </citation>
    <scope>NUCLEOTIDE SEQUENCE [LARGE SCALE GENOMIC DNA]</scope>
    <source>
        <strain evidence="2 3">M9</strain>
    </source>
</reference>
<dbReference type="GO" id="GO:0005737">
    <property type="term" value="C:cytoplasm"/>
    <property type="evidence" value="ECO:0007669"/>
    <property type="project" value="TreeGrafter"/>
</dbReference>
<dbReference type="Proteomes" id="UP000223759">
    <property type="component" value="Unassembled WGS sequence"/>
</dbReference>
<proteinExistence type="predicted"/>
<dbReference type="InterPro" id="IPR001509">
    <property type="entry name" value="Epimerase_deHydtase"/>
</dbReference>